<evidence type="ECO:0000256" key="3">
    <source>
        <dbReference type="ARBA" id="ARBA00022475"/>
    </source>
</evidence>
<reference evidence="10" key="1">
    <citation type="submission" date="2021-09" db="EMBL/GenBank/DDBJ databases">
        <title>First case of bloodstream infection caused by Mixta hanseatica sp. nov., a member of the Erwiniaceae family.</title>
        <authorList>
            <person name="Both A."/>
            <person name="Huang J."/>
            <person name="Wenzel P."/>
            <person name="Aepfelbacher M."/>
            <person name="Rohde H."/>
            <person name="Christner M."/>
            <person name="Hentschke M."/>
        </authorList>
    </citation>
    <scope>NUCLEOTIDE SEQUENCE</scope>
    <source>
        <strain evidence="10">X22927</strain>
    </source>
</reference>
<feature type="transmembrane region" description="Helical" evidence="9">
    <location>
        <begin position="213"/>
        <end position="241"/>
    </location>
</feature>
<name>A0ABY4R9V6_9GAMM</name>
<accession>A0ABY4R9V6</accession>
<dbReference type="PANTHER" id="PTHR32502:SF8">
    <property type="entry name" value="N-ACETYLGALACTOSAMINE PERMEASE IIC COMPONENT 1"/>
    <property type="match status" value="1"/>
</dbReference>
<dbReference type="RefSeq" id="WP_249893673.1">
    <property type="nucleotide sequence ID" value="NZ_CP082904.1"/>
</dbReference>
<evidence type="ECO:0000256" key="4">
    <source>
        <dbReference type="ARBA" id="ARBA00022597"/>
    </source>
</evidence>
<evidence type="ECO:0000256" key="2">
    <source>
        <dbReference type="ARBA" id="ARBA00022448"/>
    </source>
</evidence>
<dbReference type="EMBL" id="CP082904">
    <property type="protein sequence ID" value="UQY45093.1"/>
    <property type="molecule type" value="Genomic_DNA"/>
</dbReference>
<proteinExistence type="predicted"/>
<keyword evidence="3" id="KW-1003">Cell membrane</keyword>
<keyword evidence="7 9" id="KW-1133">Transmembrane helix</keyword>
<sequence>MAFEAMLIGVLCYLGSLSSPWLLGVTGGWYLITRPLVSGMLVGLILGDMQTGIVIGVAVQAVYIAMVTPGGSMPADLNFVAFPAIALGILSGKGVEVAVALAATIGIAGTVLFNAMLVLNSWWNHRADKALEKGDARGVYLNSAIWPQATNFLMRFVPTFIAVYFGAQYISAFMDSLPPVMLSTMNVLGGILPAVGIAILLKQIIKNYSMLIYFLVGFICIVFLKLNMVALVIVGALLALIHYNYKPEPQVASVTKPVDEDEF</sequence>
<dbReference type="Pfam" id="PF03609">
    <property type="entry name" value="EII-Sor"/>
    <property type="match status" value="1"/>
</dbReference>
<dbReference type="PROSITE" id="PS51106">
    <property type="entry name" value="PTS_EIIC_TYPE_4"/>
    <property type="match status" value="1"/>
</dbReference>
<dbReference type="PANTHER" id="PTHR32502">
    <property type="entry name" value="N-ACETYLGALACTOSAMINE PERMEASE II COMPONENT-RELATED"/>
    <property type="match status" value="1"/>
</dbReference>
<feature type="transmembrane region" description="Helical" evidence="9">
    <location>
        <begin position="180"/>
        <end position="201"/>
    </location>
</feature>
<evidence type="ECO:0000313" key="10">
    <source>
        <dbReference type="EMBL" id="UQY45093.1"/>
    </source>
</evidence>
<evidence type="ECO:0000256" key="6">
    <source>
        <dbReference type="ARBA" id="ARBA00022692"/>
    </source>
</evidence>
<keyword evidence="6 9" id="KW-0812">Transmembrane</keyword>
<feature type="transmembrane region" description="Helical" evidence="9">
    <location>
        <begin position="7"/>
        <end position="32"/>
    </location>
</feature>
<keyword evidence="4 10" id="KW-0762">Sugar transport</keyword>
<dbReference type="InterPro" id="IPR004700">
    <property type="entry name" value="PTS_IIC_man"/>
</dbReference>
<evidence type="ECO:0000256" key="8">
    <source>
        <dbReference type="ARBA" id="ARBA00023136"/>
    </source>
</evidence>
<comment type="subcellular location">
    <subcellularLocation>
        <location evidence="1">Cell membrane</location>
        <topology evidence="1">Multi-pass membrane protein</topology>
    </subcellularLocation>
</comment>
<protein>
    <submittedName>
        <fullName evidence="10">PTS sugar transporter subunit IIC</fullName>
    </submittedName>
</protein>
<dbReference type="Proteomes" id="UP001056635">
    <property type="component" value="Chromosome"/>
</dbReference>
<evidence type="ECO:0000256" key="1">
    <source>
        <dbReference type="ARBA" id="ARBA00004651"/>
    </source>
</evidence>
<keyword evidence="11" id="KW-1185">Reference proteome</keyword>
<evidence type="ECO:0000256" key="9">
    <source>
        <dbReference type="SAM" id="Phobius"/>
    </source>
</evidence>
<keyword evidence="5" id="KW-0598">Phosphotransferase system</keyword>
<feature type="transmembrane region" description="Helical" evidence="9">
    <location>
        <begin position="98"/>
        <end position="119"/>
    </location>
</feature>
<dbReference type="InterPro" id="IPR050303">
    <property type="entry name" value="GatZ_KbaZ_carbometab"/>
</dbReference>
<keyword evidence="2" id="KW-0813">Transport</keyword>
<feature type="transmembrane region" description="Helical" evidence="9">
    <location>
        <begin position="152"/>
        <end position="174"/>
    </location>
</feature>
<gene>
    <name evidence="10" type="ORF">K6958_05275</name>
</gene>
<evidence type="ECO:0000256" key="5">
    <source>
        <dbReference type="ARBA" id="ARBA00022683"/>
    </source>
</evidence>
<keyword evidence="8 9" id="KW-0472">Membrane</keyword>
<evidence type="ECO:0000313" key="11">
    <source>
        <dbReference type="Proteomes" id="UP001056635"/>
    </source>
</evidence>
<evidence type="ECO:0000256" key="7">
    <source>
        <dbReference type="ARBA" id="ARBA00022989"/>
    </source>
</evidence>
<organism evidence="10 11">
    <name type="scientific">Mixta hanseatica</name>
    <dbReference type="NCBI Taxonomy" id="2872648"/>
    <lineage>
        <taxon>Bacteria</taxon>
        <taxon>Pseudomonadati</taxon>
        <taxon>Pseudomonadota</taxon>
        <taxon>Gammaproteobacteria</taxon>
        <taxon>Enterobacterales</taxon>
        <taxon>Erwiniaceae</taxon>
        <taxon>Mixta</taxon>
    </lineage>
</organism>